<dbReference type="EMBL" id="BMGJ01000014">
    <property type="protein sequence ID" value="GGD73928.1"/>
    <property type="molecule type" value="Genomic_DNA"/>
</dbReference>
<dbReference type="PANTHER" id="PTHR38481">
    <property type="entry name" value="HYALURONATE LYASE"/>
    <property type="match status" value="1"/>
</dbReference>
<dbReference type="InterPro" id="IPR011013">
    <property type="entry name" value="Gal_mutarotase_sf_dom"/>
</dbReference>
<dbReference type="InterPro" id="IPR003159">
    <property type="entry name" value="Lyase_8_central_dom"/>
</dbReference>
<evidence type="ECO:0000313" key="6">
    <source>
        <dbReference type="EMBL" id="GGD73928.1"/>
    </source>
</evidence>
<evidence type="ECO:0000256" key="2">
    <source>
        <dbReference type="ARBA" id="ARBA00022729"/>
    </source>
</evidence>
<keyword evidence="3 6" id="KW-0456">Lyase</keyword>
<proteinExistence type="inferred from homology"/>
<dbReference type="Proteomes" id="UP000614272">
    <property type="component" value="Unassembled WGS sequence"/>
</dbReference>
<reference evidence="7" key="1">
    <citation type="journal article" date="2019" name="Int. J. Syst. Evol. Microbiol.">
        <title>The Global Catalogue of Microorganisms (GCM) 10K type strain sequencing project: providing services to taxonomists for standard genome sequencing and annotation.</title>
        <authorList>
            <consortium name="The Broad Institute Genomics Platform"/>
            <consortium name="The Broad Institute Genome Sequencing Center for Infectious Disease"/>
            <person name="Wu L."/>
            <person name="Ma J."/>
        </authorList>
    </citation>
    <scope>NUCLEOTIDE SEQUENCE [LARGE SCALE GENOMIC DNA]</scope>
    <source>
        <strain evidence="7">CGMCC 1.12923</strain>
    </source>
</reference>
<evidence type="ECO:0000313" key="7">
    <source>
        <dbReference type="Proteomes" id="UP000614272"/>
    </source>
</evidence>
<dbReference type="Gene3D" id="1.50.10.100">
    <property type="entry name" value="Chondroitin AC/alginate lyase"/>
    <property type="match status" value="1"/>
</dbReference>
<evidence type="ECO:0000259" key="4">
    <source>
        <dbReference type="Pfam" id="PF02278"/>
    </source>
</evidence>
<sequence>MKICLYLFFIFFIFFICDSAYGITNDLQVARKNWVQLSNTKDKFDVKELARLKKSLAEGGHILADLPLVDEAGNVKESALTHSLVRIKKAVTSDLSQKDREVISRALRKILNLYHVDAEKVGNWWHWEIGTPKQINQVLLRSKYWLDSDIYEGLLAASHHFLPIAGFQNYGLASTGTGFSNSGANRVDTVLIVLQRAILEGDETVFKATLDKLWEVIAYVESGDGFYRDGGFIQHKDIPYIGTYGLVLFEGLNQILTILKGTNWQPNDYLYHRILDRYESHLLPFVVDGVLLDLVSGRGASRGWAQGDWRGRRVHSLLNTFQELSSPNVARRAELLEERLVKKDDQYRAFIFNSIDRFLYRAPKYTSAISMHSSRIGNYECTNGENRKGWYTGDGMHYLQLHKKDYIDSWPLVDFSSPPGTTTNAQDEGLCDAQSNYYHRPLKSQSWVGGTVLEDIASVGMDYESFGGKVKAKKSWFYVPDLVLSLGSDINGAKLTNVFQRFSENFLWEELIRNRAYWLRDLDRKTSIGVFLPFEQHSVFQLSNEEGDWKDINEQTPLHMSDSKIESSRAKFDLLHNVEKNTYAYVLLPNQTLSETKHFAANPDVDILSIAPDLHACWFRSHKTLLVNSFNSKPKRITDWLTVTGAASLIVKFEGERVLVSLSEPPRDSKKIELLFRKKIVDVSSFGDRIHVEGSLLTIDTSGLSGQSVTFSFSLRD</sequence>
<comment type="similarity">
    <text evidence="1">Belongs to the polysaccharide lyase 8 family.</text>
</comment>
<dbReference type="InterPro" id="IPR038970">
    <property type="entry name" value="Lyase_8"/>
</dbReference>
<dbReference type="Pfam" id="PF08124">
    <property type="entry name" value="Lyase_8_N"/>
    <property type="match status" value="1"/>
</dbReference>
<dbReference type="Gene3D" id="2.60.220.10">
    <property type="entry name" value="Polysaccharide lyase family 8-like, C-terminal"/>
    <property type="match status" value="1"/>
</dbReference>
<protein>
    <submittedName>
        <fullName evidence="6">Hyaluronate lyase</fullName>
    </submittedName>
</protein>
<dbReference type="Gene3D" id="2.70.98.10">
    <property type="match status" value="1"/>
</dbReference>
<keyword evidence="7" id="KW-1185">Reference proteome</keyword>
<dbReference type="InterPro" id="IPR014718">
    <property type="entry name" value="GH-type_carb-bd"/>
</dbReference>
<evidence type="ECO:0000256" key="3">
    <source>
        <dbReference type="ARBA" id="ARBA00023239"/>
    </source>
</evidence>
<organism evidence="6 7">
    <name type="scientific">Lacimicrobium alkaliphilum</name>
    <dbReference type="NCBI Taxonomy" id="1526571"/>
    <lineage>
        <taxon>Bacteria</taxon>
        <taxon>Pseudomonadati</taxon>
        <taxon>Pseudomonadota</taxon>
        <taxon>Gammaproteobacteria</taxon>
        <taxon>Alteromonadales</taxon>
        <taxon>Alteromonadaceae</taxon>
        <taxon>Lacimicrobium</taxon>
    </lineage>
</organism>
<evidence type="ECO:0000259" key="5">
    <source>
        <dbReference type="Pfam" id="PF08124"/>
    </source>
</evidence>
<dbReference type="InterPro" id="IPR008929">
    <property type="entry name" value="Chondroitin_lyas"/>
</dbReference>
<keyword evidence="2" id="KW-0732">Signal</keyword>
<dbReference type="PANTHER" id="PTHR38481:SF1">
    <property type="entry name" value="HYALURONATE LYASE"/>
    <property type="match status" value="1"/>
</dbReference>
<name>A0ABQ1RN79_9ALTE</name>
<dbReference type="InterPro" id="IPR012970">
    <property type="entry name" value="Lyase_8_alpha_N"/>
</dbReference>
<dbReference type="Pfam" id="PF02278">
    <property type="entry name" value="Lyase_8"/>
    <property type="match status" value="1"/>
</dbReference>
<accession>A0ABQ1RN79</accession>
<feature type="domain" description="Polysaccharide lyase family 8 central" evidence="4">
    <location>
        <begin position="351"/>
        <end position="591"/>
    </location>
</feature>
<dbReference type="SUPFAM" id="SSF48230">
    <property type="entry name" value="Chondroitin AC/alginate lyase"/>
    <property type="match status" value="1"/>
</dbReference>
<dbReference type="SUPFAM" id="SSF74650">
    <property type="entry name" value="Galactose mutarotase-like"/>
    <property type="match status" value="1"/>
</dbReference>
<dbReference type="RefSeq" id="WP_099035663.1">
    <property type="nucleotide sequence ID" value="NZ_BMGJ01000014.1"/>
</dbReference>
<dbReference type="InterPro" id="IPR011071">
    <property type="entry name" value="Lyase_8-like_C"/>
</dbReference>
<dbReference type="SUPFAM" id="SSF49863">
    <property type="entry name" value="Hyaluronate lyase-like, C-terminal domain"/>
    <property type="match status" value="1"/>
</dbReference>
<dbReference type="GO" id="GO:0016829">
    <property type="term" value="F:lyase activity"/>
    <property type="evidence" value="ECO:0007669"/>
    <property type="project" value="UniProtKB-KW"/>
</dbReference>
<gene>
    <name evidence="6" type="ORF">GCM10011357_31210</name>
</gene>
<feature type="domain" description="Polysaccharide lyase 8 N-terminal alpha-helical" evidence="5">
    <location>
        <begin position="112"/>
        <end position="323"/>
    </location>
</feature>
<comment type="caution">
    <text evidence="6">The sequence shown here is derived from an EMBL/GenBank/DDBJ whole genome shotgun (WGS) entry which is preliminary data.</text>
</comment>
<evidence type="ECO:0000256" key="1">
    <source>
        <dbReference type="ARBA" id="ARBA00006699"/>
    </source>
</evidence>